<keyword evidence="2" id="KW-0472">Membrane</keyword>
<keyword evidence="3" id="KW-1185">Reference proteome</keyword>
<feature type="region of interest" description="Disordered" evidence="1">
    <location>
        <begin position="186"/>
        <end position="218"/>
    </location>
</feature>
<accession>A0A1U8B8C9</accession>
<dbReference type="PANTHER" id="PTHR35997:SF6">
    <property type="entry name" value="COTTON FIBER PROTEIN"/>
    <property type="match status" value="1"/>
</dbReference>
<dbReference type="KEGG" id="nnu:104610785"/>
<gene>
    <name evidence="4" type="primary">LOC104610785</name>
</gene>
<dbReference type="PANTHER" id="PTHR35997">
    <property type="entry name" value="COTTON FIBER PROTEIN-RELATED"/>
    <property type="match status" value="1"/>
</dbReference>
<organism evidence="3 4">
    <name type="scientific">Nelumbo nucifera</name>
    <name type="common">Sacred lotus</name>
    <dbReference type="NCBI Taxonomy" id="4432"/>
    <lineage>
        <taxon>Eukaryota</taxon>
        <taxon>Viridiplantae</taxon>
        <taxon>Streptophyta</taxon>
        <taxon>Embryophyta</taxon>
        <taxon>Tracheophyta</taxon>
        <taxon>Spermatophyta</taxon>
        <taxon>Magnoliopsida</taxon>
        <taxon>Proteales</taxon>
        <taxon>Nelumbonaceae</taxon>
        <taxon>Nelumbo</taxon>
    </lineage>
</organism>
<reference evidence="4" key="1">
    <citation type="submission" date="2025-08" db="UniProtKB">
        <authorList>
            <consortium name="RefSeq"/>
        </authorList>
    </citation>
    <scope>IDENTIFICATION</scope>
</reference>
<protein>
    <submittedName>
        <fullName evidence="4">Uncharacterized protein LOC104610785</fullName>
    </submittedName>
</protein>
<evidence type="ECO:0000313" key="3">
    <source>
        <dbReference type="Proteomes" id="UP000189703"/>
    </source>
</evidence>
<dbReference type="AlphaFoldDB" id="A0A1U8B8C9"/>
<dbReference type="InterPro" id="IPR008480">
    <property type="entry name" value="DUF761_pln"/>
</dbReference>
<dbReference type="GeneID" id="104610785"/>
<feature type="transmembrane region" description="Helical" evidence="2">
    <location>
        <begin position="26"/>
        <end position="43"/>
    </location>
</feature>
<feature type="transmembrane region" description="Helical" evidence="2">
    <location>
        <begin position="55"/>
        <end position="74"/>
    </location>
</feature>
<dbReference type="RefSeq" id="XP_010275871.1">
    <property type="nucleotide sequence ID" value="XM_010277569.2"/>
</dbReference>
<keyword evidence="2" id="KW-1133">Transmembrane helix</keyword>
<dbReference type="OrthoDB" id="680761at2759"/>
<sequence>MERSLLDLEKPIKPNFTDIRRKAKSISLSAFFFFISVYLFLSHPSPSALLNDTRFWFFLSNAIILIIATDSGAFSSSKHKYDLYDEYLRNSRARRASSFISQPPESENAVKGDTGKKQEICLESEVVSESETPEMSKGETPEVDRVVVADVETPCETKNIKRRYYRSKSEKVLSLVGNERRRNLRRWETERQEPSSEENELSVSNPEENEFSTMSDEELNRRVEEFIRRFNRQMRLQLQESERPEA</sequence>
<evidence type="ECO:0000256" key="1">
    <source>
        <dbReference type="SAM" id="MobiDB-lite"/>
    </source>
</evidence>
<evidence type="ECO:0000256" key="2">
    <source>
        <dbReference type="SAM" id="Phobius"/>
    </source>
</evidence>
<proteinExistence type="predicted"/>
<keyword evidence="2" id="KW-0812">Transmembrane</keyword>
<dbReference type="eggNOG" id="ENOG502S1CD">
    <property type="taxonomic scope" value="Eukaryota"/>
</dbReference>
<dbReference type="Proteomes" id="UP000189703">
    <property type="component" value="Unplaced"/>
</dbReference>
<dbReference type="Pfam" id="PF05553">
    <property type="entry name" value="DUF761"/>
    <property type="match status" value="1"/>
</dbReference>
<evidence type="ECO:0000313" key="4">
    <source>
        <dbReference type="RefSeq" id="XP_010275871.1"/>
    </source>
</evidence>
<name>A0A1U8B8C9_NELNU</name>
<feature type="compositionally biased region" description="Polar residues" evidence="1">
    <location>
        <begin position="201"/>
        <end position="214"/>
    </location>
</feature>
<dbReference type="OMA" id="WATPQAH"/>